<dbReference type="OrthoDB" id="10571at10239"/>
<name>A0A127KM64_9CAUD</name>
<protein>
    <recommendedName>
        <fullName evidence="3">Virion structural protein</fullName>
    </recommendedName>
</protein>
<gene>
    <name evidence="1" type="ORF">R1080702_174</name>
</gene>
<keyword evidence="2" id="KW-1185">Reference proteome</keyword>
<evidence type="ECO:0000313" key="1">
    <source>
        <dbReference type="EMBL" id="AMO43183.1"/>
    </source>
</evidence>
<evidence type="ECO:0000313" key="2">
    <source>
        <dbReference type="Proteomes" id="UP000203157"/>
    </source>
</evidence>
<dbReference type="GeneID" id="29122676"/>
<dbReference type="EMBL" id="KU594606">
    <property type="protein sequence ID" value="AMO43183.1"/>
    <property type="molecule type" value="Genomic_DNA"/>
</dbReference>
<evidence type="ECO:0008006" key="3">
    <source>
        <dbReference type="Google" id="ProtNLM"/>
    </source>
</evidence>
<dbReference type="KEGG" id="vg:29122676"/>
<sequence>MSLYSRDETDAQSLKVLNTTEKNSVDKYDHDNTLIVDGDSTVSGAQGYATAARRSIFIDEVEATLAENRERGLTAPGWWEYFTYTDGEGNTRHKAQHLVAFKDAPVNTADADDDIAADVASAITVGVLAAVTVTAGNAVTFDAASVSSTDSGTLVYTWQRQKTANGRWANVTAALDGGIYDTTSVAGELTIGAGDVTVALDGYEFRVKVTNTVGGEEVVSNDALLTVTP</sequence>
<dbReference type="RefSeq" id="YP_009301676.1">
    <property type="nucleotide sequence ID" value="NC_031235.1"/>
</dbReference>
<reference evidence="1 2" key="1">
    <citation type="submission" date="2016-01" db="EMBL/GenBank/DDBJ databases">
        <title>The genomic content and context of auxiliary metabolic genes in marine cyanophages.</title>
        <authorList>
            <person name="Marston M.F."/>
            <person name="Martiny J.B.H."/>
            <person name="Crummett L.T."/>
        </authorList>
    </citation>
    <scope>NUCLEOTIDE SEQUENCE [LARGE SCALE GENOMIC DNA]</scope>
    <source>
        <strain evidence="1">RW_108_0702</strain>
    </source>
</reference>
<accession>A0A127KM64</accession>
<dbReference type="Proteomes" id="UP000203157">
    <property type="component" value="Segment"/>
</dbReference>
<proteinExistence type="predicted"/>
<organism evidence="1 2">
    <name type="scientific">Cyanophage S-RIM32</name>
    <dbReference type="NCBI Taxonomy" id="1278479"/>
    <lineage>
        <taxon>Viruses</taxon>
        <taxon>Duplodnaviria</taxon>
        <taxon>Heunggongvirae</taxon>
        <taxon>Uroviricota</taxon>
        <taxon>Caudoviricetes</taxon>
        <taxon>Pantevenvirales</taxon>
        <taxon>Kyanoviridae</taxon>
        <taxon>Bristolvirus</taxon>
        <taxon>Bristolvirus rhodeisland</taxon>
    </lineage>
</organism>